<keyword evidence="5" id="KW-1185">Reference proteome</keyword>
<gene>
    <name evidence="4" type="ORF">M2A_0390</name>
</gene>
<sequence length="407" mass="38867">MTRLYSLGRFLALALFAALLPLSASAEGTSWQIEKMSGDVRVLSEDAQPVSLGAGRALSEGSVIETGADGRLILSRGDESIVVSPNTSLSLAPESNRGMMTTILQRMGTILLSVEKKDRQHFEVETPYLAAVVKGTKFTVTVDGKGSAVHVVEGAVEVIDLGTGDVGLIRPGQTAQSFAGAAGGLAVSGPGAAPVERGADKSRVEKGTNVKPVPATETPKSAAAPVRIESSMSAALDIGKATNGLARGIGQSVAAAARQSGAQGLDEDASSGTGLALGASGNAPGLAVAGLSDAAPGLSGSAPGLSGSAPGLSGAVPGLSGSAPGLSGSAPGLSGAAPGLANAAAGAANGAAGAASSVAGAVSGVGNPLPPGLGGNLPPGLGGPNPGNGGGNGNGQGNGNGNGRGNS</sequence>
<dbReference type="PANTHER" id="PTHR38731:SF3">
    <property type="entry name" value="BLL6125 PROTEIN"/>
    <property type="match status" value="1"/>
</dbReference>
<evidence type="ECO:0000259" key="3">
    <source>
        <dbReference type="Pfam" id="PF04773"/>
    </source>
</evidence>
<dbReference type="InterPro" id="IPR010916">
    <property type="entry name" value="TonB_box_CS"/>
</dbReference>
<dbReference type="EMBL" id="BBIO01000001">
    <property type="protein sequence ID" value="GAK43891.1"/>
    <property type="molecule type" value="Genomic_DNA"/>
</dbReference>
<evidence type="ECO:0000313" key="4">
    <source>
        <dbReference type="EMBL" id="GAK43891.1"/>
    </source>
</evidence>
<evidence type="ECO:0000256" key="1">
    <source>
        <dbReference type="SAM" id="MobiDB-lite"/>
    </source>
</evidence>
<dbReference type="Proteomes" id="UP000028702">
    <property type="component" value="Unassembled WGS sequence"/>
</dbReference>
<proteinExistence type="predicted"/>
<dbReference type="PROSITE" id="PS00430">
    <property type="entry name" value="TONB_DEPENDENT_REC_1"/>
    <property type="match status" value="1"/>
</dbReference>
<dbReference type="STRING" id="1333998.M2A_0390"/>
<accession>A0A081B773</accession>
<name>A0A081B773_9HYPH</name>
<comment type="caution">
    <text evidence="4">The sequence shown here is derived from an EMBL/GenBank/DDBJ whole genome shotgun (WGS) entry which is preliminary data.</text>
</comment>
<dbReference type="RefSeq" id="WP_052379126.1">
    <property type="nucleotide sequence ID" value="NZ_BBIO01000001.1"/>
</dbReference>
<feature type="signal peptide" evidence="2">
    <location>
        <begin position="1"/>
        <end position="26"/>
    </location>
</feature>
<feature type="compositionally biased region" description="Gly residues" evidence="1">
    <location>
        <begin position="372"/>
        <end position="407"/>
    </location>
</feature>
<reference evidence="4 5" key="1">
    <citation type="submission" date="2014-07" db="EMBL/GenBank/DDBJ databases">
        <title>Tepidicaulis marinum gen. nov., sp. nov., a novel marine bacterium denitrifying nitrate to nitrous oxide strictly under microaerobic conditions.</title>
        <authorList>
            <person name="Takeuchi M."/>
            <person name="Yamagishi T."/>
            <person name="Kamagata Y."/>
            <person name="Oshima K."/>
            <person name="Hattori M."/>
            <person name="Katayama T."/>
            <person name="Hanada S."/>
            <person name="Tamaki H."/>
            <person name="Marumo K."/>
            <person name="Maeda H."/>
            <person name="Nedachi M."/>
            <person name="Iwasaki W."/>
            <person name="Suwa Y."/>
            <person name="Sakata S."/>
        </authorList>
    </citation>
    <scope>NUCLEOTIDE SEQUENCE [LARGE SCALE GENOMIC DNA]</scope>
    <source>
        <strain evidence="4 5">MA2</strain>
    </source>
</reference>
<feature type="compositionally biased region" description="Basic and acidic residues" evidence="1">
    <location>
        <begin position="197"/>
        <end position="208"/>
    </location>
</feature>
<keyword evidence="2" id="KW-0732">Signal</keyword>
<dbReference type="Gene3D" id="2.60.120.1440">
    <property type="match status" value="1"/>
</dbReference>
<dbReference type="Pfam" id="PF04773">
    <property type="entry name" value="FecR"/>
    <property type="match status" value="1"/>
</dbReference>
<organism evidence="4 5">
    <name type="scientific">Tepidicaulis marinus</name>
    <dbReference type="NCBI Taxonomy" id="1333998"/>
    <lineage>
        <taxon>Bacteria</taxon>
        <taxon>Pseudomonadati</taxon>
        <taxon>Pseudomonadota</taxon>
        <taxon>Alphaproteobacteria</taxon>
        <taxon>Hyphomicrobiales</taxon>
        <taxon>Parvibaculaceae</taxon>
        <taxon>Tepidicaulis</taxon>
    </lineage>
</organism>
<protein>
    <submittedName>
        <fullName evidence="4">Conserved protein</fullName>
    </submittedName>
</protein>
<dbReference type="PANTHER" id="PTHR38731">
    <property type="entry name" value="LIPL45-RELATED LIPOPROTEIN-RELATED"/>
    <property type="match status" value="1"/>
</dbReference>
<evidence type="ECO:0000256" key="2">
    <source>
        <dbReference type="SAM" id="SignalP"/>
    </source>
</evidence>
<evidence type="ECO:0000313" key="5">
    <source>
        <dbReference type="Proteomes" id="UP000028702"/>
    </source>
</evidence>
<feature type="region of interest" description="Disordered" evidence="1">
    <location>
        <begin position="189"/>
        <end position="224"/>
    </location>
</feature>
<feature type="chain" id="PRO_5001754968" evidence="2">
    <location>
        <begin position="27"/>
        <end position="407"/>
    </location>
</feature>
<feature type="region of interest" description="Disordered" evidence="1">
    <location>
        <begin position="360"/>
        <end position="407"/>
    </location>
</feature>
<dbReference type="AlphaFoldDB" id="A0A081B773"/>
<feature type="domain" description="FecR protein" evidence="3">
    <location>
        <begin position="63"/>
        <end position="157"/>
    </location>
</feature>
<dbReference type="eggNOG" id="COG4254">
    <property type="taxonomic scope" value="Bacteria"/>
</dbReference>
<dbReference type="InterPro" id="IPR006860">
    <property type="entry name" value="FecR"/>
</dbReference>